<evidence type="ECO:0000313" key="1">
    <source>
        <dbReference type="EMBL" id="KAA6186054.1"/>
    </source>
</evidence>
<accession>A0A5M8FNK0</accession>
<dbReference type="RefSeq" id="WP_150091702.1">
    <property type="nucleotide sequence ID" value="NZ_JBFUOH010000034.1"/>
</dbReference>
<keyword evidence="2" id="KW-1185">Reference proteome</keyword>
<gene>
    <name evidence="1" type="ORF">F2Q65_06735</name>
</gene>
<dbReference type="InterPro" id="IPR053205">
    <property type="entry name" value="GHMP_kinase_L-arabinokinase"/>
</dbReference>
<proteinExistence type="predicted"/>
<dbReference type="AlphaFoldDB" id="A0A5M8FNK0"/>
<organism evidence="1 2">
    <name type="scientific">Thiohalocapsa marina</name>
    <dbReference type="NCBI Taxonomy" id="424902"/>
    <lineage>
        <taxon>Bacteria</taxon>
        <taxon>Pseudomonadati</taxon>
        <taxon>Pseudomonadota</taxon>
        <taxon>Gammaproteobacteria</taxon>
        <taxon>Chromatiales</taxon>
        <taxon>Chromatiaceae</taxon>
        <taxon>Thiohalocapsa</taxon>
    </lineage>
</organism>
<evidence type="ECO:0008006" key="3">
    <source>
        <dbReference type="Google" id="ProtNLM"/>
    </source>
</evidence>
<reference evidence="1 2" key="1">
    <citation type="submission" date="2019-09" db="EMBL/GenBank/DDBJ databases">
        <title>Whole-genome sequence of the purple sulfur bacterium Thiohalocapsa marina DSM 19078.</title>
        <authorList>
            <person name="Kyndt J.A."/>
            <person name="Meyer T.E."/>
        </authorList>
    </citation>
    <scope>NUCLEOTIDE SEQUENCE [LARGE SCALE GENOMIC DNA]</scope>
    <source>
        <strain evidence="1 2">DSM 19078</strain>
    </source>
</reference>
<name>A0A5M8FNK0_9GAMM</name>
<dbReference type="SUPFAM" id="SSF53756">
    <property type="entry name" value="UDP-Glycosyltransferase/glycogen phosphorylase"/>
    <property type="match status" value="1"/>
</dbReference>
<comment type="caution">
    <text evidence="1">The sequence shown here is derived from an EMBL/GenBank/DDBJ whole genome shotgun (WGS) entry which is preliminary data.</text>
</comment>
<protein>
    <recommendedName>
        <fullName evidence="3">Glycosyl transferase family 28 C-terminal domain-containing protein</fullName>
    </recommendedName>
</protein>
<dbReference type="EMBL" id="VWXX01000006">
    <property type="protein sequence ID" value="KAA6186054.1"/>
    <property type="molecule type" value="Genomic_DNA"/>
</dbReference>
<dbReference type="Proteomes" id="UP000322981">
    <property type="component" value="Unassembled WGS sequence"/>
</dbReference>
<sequence>MPHLHIVVTAHGYGHLGQVAPIARALAGRIPGLRLTLQGTVSADFCAARMPAGYRHLAHAADVALPMDGPLKARWPQGLALYTAFDAAHAQQLGAQMDILRQDPPDLLLADIPWMPLEAAGLLGIPAVGLCSLSWYDILAESPVGSQLPPELVQRMQSAYAGAELFLRPAPSMPMAWLPNGSDIGPIATRRRRDPRALRARLGIAPHKRLVLMQFGGAGRLQLGDGEPLPEDVHLLTPDAAAAGRDGVSLIGPPGPDVLDVLACCDAIITKPGYSTFAEAACNGIPVLYVPRDDWPEEPHLVQWLAQRVPTRAVDADAFAAGRITEPLQALLDAGPVQPTPPTGVDQAVEILAGFLR</sequence>
<dbReference type="PANTHER" id="PTHR38134:SF2">
    <property type="entry name" value="GALACTOKINASE"/>
    <property type="match status" value="1"/>
</dbReference>
<evidence type="ECO:0000313" key="2">
    <source>
        <dbReference type="Proteomes" id="UP000322981"/>
    </source>
</evidence>
<dbReference type="PANTHER" id="PTHR38134">
    <property type="entry name" value="SLR1395 PROTEIN"/>
    <property type="match status" value="1"/>
</dbReference>
<dbReference type="OrthoDB" id="503106at2"/>
<dbReference type="Gene3D" id="3.40.50.2000">
    <property type="entry name" value="Glycogen Phosphorylase B"/>
    <property type="match status" value="2"/>
</dbReference>